<proteinExistence type="predicted"/>
<accession>A0ABR1EFI9</accession>
<gene>
    <name evidence="1" type="primary">Necator_chrX.g22670</name>
    <name evidence="1" type="ORF">RB195_022507</name>
</gene>
<comment type="caution">
    <text evidence="1">The sequence shown here is derived from an EMBL/GenBank/DDBJ whole genome shotgun (WGS) entry which is preliminary data.</text>
</comment>
<organism evidence="1 2">
    <name type="scientific">Necator americanus</name>
    <name type="common">Human hookworm</name>
    <dbReference type="NCBI Taxonomy" id="51031"/>
    <lineage>
        <taxon>Eukaryota</taxon>
        <taxon>Metazoa</taxon>
        <taxon>Ecdysozoa</taxon>
        <taxon>Nematoda</taxon>
        <taxon>Chromadorea</taxon>
        <taxon>Rhabditida</taxon>
        <taxon>Rhabditina</taxon>
        <taxon>Rhabditomorpha</taxon>
        <taxon>Strongyloidea</taxon>
        <taxon>Ancylostomatidae</taxon>
        <taxon>Bunostominae</taxon>
        <taxon>Necator</taxon>
    </lineage>
</organism>
<evidence type="ECO:0000313" key="1">
    <source>
        <dbReference type="EMBL" id="KAK6761462.1"/>
    </source>
</evidence>
<reference evidence="1 2" key="1">
    <citation type="submission" date="2023-08" db="EMBL/GenBank/DDBJ databases">
        <title>A Necator americanus chromosomal reference genome.</title>
        <authorList>
            <person name="Ilik V."/>
            <person name="Petrzelkova K.J."/>
            <person name="Pardy F."/>
            <person name="Fuh T."/>
            <person name="Niatou-Singa F.S."/>
            <person name="Gouil Q."/>
            <person name="Baker L."/>
            <person name="Ritchie M.E."/>
            <person name="Jex A.R."/>
            <person name="Gazzola D."/>
            <person name="Li H."/>
            <person name="Toshio Fujiwara R."/>
            <person name="Zhan B."/>
            <person name="Aroian R.V."/>
            <person name="Pafco B."/>
            <person name="Schwarz E.M."/>
        </authorList>
    </citation>
    <scope>NUCLEOTIDE SEQUENCE [LARGE SCALE GENOMIC DNA]</scope>
    <source>
        <strain evidence="1 2">Aroian</strain>
        <tissue evidence="1">Whole animal</tissue>
    </source>
</reference>
<name>A0ABR1EFI9_NECAM</name>
<dbReference type="EMBL" id="JAVFWL010000006">
    <property type="protein sequence ID" value="KAK6761462.1"/>
    <property type="molecule type" value="Genomic_DNA"/>
</dbReference>
<protein>
    <submittedName>
        <fullName evidence="1">Uncharacterized protein</fullName>
    </submittedName>
</protein>
<evidence type="ECO:0000313" key="2">
    <source>
        <dbReference type="Proteomes" id="UP001303046"/>
    </source>
</evidence>
<sequence length="94" mass="10149">MKSGKSGEDGGVSAGMLKSLLPSGIGEMTKIISSIWIDDRTPNLWNHTIITPLNKKLSVWNSAITEECHCCVQCTKFGAVHPGSTSPTSRRNHP</sequence>
<keyword evidence="2" id="KW-1185">Reference proteome</keyword>
<dbReference type="Proteomes" id="UP001303046">
    <property type="component" value="Unassembled WGS sequence"/>
</dbReference>